<sequence length="353" mass="39897">MDDDWPSTPESMLDDCDIGSPGSTAFCDSPATPGTDITMPSSSSGSEESDSGSEQDDLEGEEEIDEPRWRIQNDRFSGTGGSLLDLICSEFERRRGGAGGNRDATPQSSESGTASQQSIPPSGFSNRTNTRQGETPELLQGNAGSDPVAHTKCDPREEQDHGTLFACPFWKHDQRYWKDCFGYRLKRIRDVKQHLKRRHTQLCCCDRCGAEFRTANALTHHRHLNACASRQFRKKWLFESEKERLARRSKGAPEKQWYAMWEVIFPREIPPDSPYLDESLCEHLSPFRSFLETQGPDIIQQSGLVGSQGQQTGFEPVQIRQLLQLGFQRIYNEWVSNQHHSFEPTSLNSNDTC</sequence>
<feature type="compositionally biased region" description="Acidic residues" evidence="1">
    <location>
        <begin position="47"/>
        <end position="65"/>
    </location>
</feature>
<comment type="caution">
    <text evidence="2">The sequence shown here is derived from an EMBL/GenBank/DDBJ whole genome shotgun (WGS) entry which is preliminary data.</text>
</comment>
<evidence type="ECO:0000313" key="3">
    <source>
        <dbReference type="Proteomes" id="UP001174936"/>
    </source>
</evidence>
<dbReference type="PANTHER" id="PTHR38166">
    <property type="entry name" value="C2H2-TYPE DOMAIN-CONTAINING PROTEIN-RELATED"/>
    <property type="match status" value="1"/>
</dbReference>
<dbReference type="PANTHER" id="PTHR38166:SF1">
    <property type="entry name" value="C2H2-TYPE DOMAIN-CONTAINING PROTEIN"/>
    <property type="match status" value="1"/>
</dbReference>
<evidence type="ECO:0000313" key="2">
    <source>
        <dbReference type="EMBL" id="KAK0658040.1"/>
    </source>
</evidence>
<dbReference type="AlphaFoldDB" id="A0AA40D047"/>
<proteinExistence type="predicted"/>
<feature type="compositionally biased region" description="Polar residues" evidence="1">
    <location>
        <begin position="104"/>
        <end position="133"/>
    </location>
</feature>
<protein>
    <recommendedName>
        <fullName evidence="4">C2H2-type domain-containing protein</fullName>
    </recommendedName>
</protein>
<keyword evidence="3" id="KW-1185">Reference proteome</keyword>
<evidence type="ECO:0000256" key="1">
    <source>
        <dbReference type="SAM" id="MobiDB-lite"/>
    </source>
</evidence>
<dbReference type="EMBL" id="JAULSV010000001">
    <property type="protein sequence ID" value="KAK0658040.1"/>
    <property type="molecule type" value="Genomic_DNA"/>
</dbReference>
<name>A0AA40D047_9PEZI</name>
<organism evidence="2 3">
    <name type="scientific">Cercophora newfieldiana</name>
    <dbReference type="NCBI Taxonomy" id="92897"/>
    <lineage>
        <taxon>Eukaryota</taxon>
        <taxon>Fungi</taxon>
        <taxon>Dikarya</taxon>
        <taxon>Ascomycota</taxon>
        <taxon>Pezizomycotina</taxon>
        <taxon>Sordariomycetes</taxon>
        <taxon>Sordariomycetidae</taxon>
        <taxon>Sordariales</taxon>
        <taxon>Lasiosphaeriaceae</taxon>
        <taxon>Cercophora</taxon>
    </lineage>
</organism>
<gene>
    <name evidence="2" type="ORF">B0T16DRAFT_402925</name>
</gene>
<dbReference type="Proteomes" id="UP001174936">
    <property type="component" value="Unassembled WGS sequence"/>
</dbReference>
<evidence type="ECO:0008006" key="4">
    <source>
        <dbReference type="Google" id="ProtNLM"/>
    </source>
</evidence>
<feature type="region of interest" description="Disordered" evidence="1">
    <location>
        <begin position="94"/>
        <end position="155"/>
    </location>
</feature>
<feature type="region of interest" description="Disordered" evidence="1">
    <location>
        <begin position="1"/>
        <end position="76"/>
    </location>
</feature>
<accession>A0AA40D047</accession>
<reference evidence="2" key="1">
    <citation type="submission" date="2023-06" db="EMBL/GenBank/DDBJ databases">
        <title>Genome-scale phylogeny and comparative genomics of the fungal order Sordariales.</title>
        <authorList>
            <consortium name="Lawrence Berkeley National Laboratory"/>
            <person name="Hensen N."/>
            <person name="Bonometti L."/>
            <person name="Westerberg I."/>
            <person name="Brannstrom I.O."/>
            <person name="Guillou S."/>
            <person name="Cros-Aarteil S."/>
            <person name="Calhoun S."/>
            <person name="Haridas S."/>
            <person name="Kuo A."/>
            <person name="Mondo S."/>
            <person name="Pangilinan J."/>
            <person name="Riley R."/>
            <person name="Labutti K."/>
            <person name="Andreopoulos B."/>
            <person name="Lipzen A."/>
            <person name="Chen C."/>
            <person name="Yanf M."/>
            <person name="Daum C."/>
            <person name="Ng V."/>
            <person name="Clum A."/>
            <person name="Steindorff A."/>
            <person name="Ohm R."/>
            <person name="Martin F."/>
            <person name="Silar P."/>
            <person name="Natvig D."/>
            <person name="Lalanne C."/>
            <person name="Gautier V."/>
            <person name="Ament-Velasquez S.L."/>
            <person name="Kruys A."/>
            <person name="Hutchinson M.I."/>
            <person name="Powell A.J."/>
            <person name="Barry K."/>
            <person name="Miller A.N."/>
            <person name="Grigoriev I.V."/>
            <person name="Debuchy R."/>
            <person name="Gladieux P."/>
            <person name="Thoren M.H."/>
            <person name="Johannesson H."/>
        </authorList>
    </citation>
    <scope>NUCLEOTIDE SEQUENCE</scope>
    <source>
        <strain evidence="2">SMH2532-1</strain>
    </source>
</reference>